<dbReference type="Gene3D" id="3.30.70.1170">
    <property type="entry name" value="Sun protein, domain 3"/>
    <property type="match status" value="1"/>
</dbReference>
<evidence type="ECO:0000313" key="15">
    <source>
        <dbReference type="EMBL" id="KXG75987.1"/>
    </source>
</evidence>
<dbReference type="FunFam" id="3.40.50.150:FF:000257">
    <property type="entry name" value="16S rRNA methyltransferase"/>
    <property type="match status" value="1"/>
</dbReference>
<evidence type="ECO:0000256" key="5">
    <source>
        <dbReference type="ARBA" id="ARBA00022552"/>
    </source>
</evidence>
<evidence type="ECO:0000256" key="9">
    <source>
        <dbReference type="ARBA" id="ARBA00022884"/>
    </source>
</evidence>
<evidence type="ECO:0000256" key="6">
    <source>
        <dbReference type="ARBA" id="ARBA00022603"/>
    </source>
</evidence>
<gene>
    <name evidence="15" type="primary">rsmB</name>
    <name evidence="15" type="ORF">AN619_14510</name>
</gene>
<keyword evidence="4" id="KW-0963">Cytoplasm</keyword>
<dbReference type="NCBIfam" id="TIGR00563">
    <property type="entry name" value="rsmB"/>
    <property type="match status" value="1"/>
</dbReference>
<dbReference type="FunFam" id="1.10.940.10:FF:000006">
    <property type="entry name" value="16S rRNA (Cytosine(967)-C(5))-methyltransferase RsmB"/>
    <property type="match status" value="1"/>
</dbReference>
<keyword evidence="9 13" id="KW-0694">RNA-binding</keyword>
<keyword evidence="5" id="KW-0698">rRNA processing</keyword>
<proteinExistence type="inferred from homology"/>
<comment type="caution">
    <text evidence="15">The sequence shown here is derived from an EMBL/GenBank/DDBJ whole genome shotgun (WGS) entry which is preliminary data.</text>
</comment>
<evidence type="ECO:0000256" key="1">
    <source>
        <dbReference type="ARBA" id="ARBA00002724"/>
    </source>
</evidence>
<keyword evidence="7 13" id="KW-0808">Transferase</keyword>
<dbReference type="Pfam" id="PF01029">
    <property type="entry name" value="NusB"/>
    <property type="match status" value="1"/>
</dbReference>
<evidence type="ECO:0000256" key="10">
    <source>
        <dbReference type="ARBA" id="ARBA00030399"/>
    </source>
</evidence>
<comment type="catalytic activity">
    <reaction evidence="12">
        <text>cytidine(967) in 16S rRNA + S-adenosyl-L-methionine = 5-methylcytidine(967) in 16S rRNA + S-adenosyl-L-homocysteine + H(+)</text>
        <dbReference type="Rhea" id="RHEA:42748"/>
        <dbReference type="Rhea" id="RHEA-COMP:10219"/>
        <dbReference type="Rhea" id="RHEA-COMP:10220"/>
        <dbReference type="ChEBI" id="CHEBI:15378"/>
        <dbReference type="ChEBI" id="CHEBI:57856"/>
        <dbReference type="ChEBI" id="CHEBI:59789"/>
        <dbReference type="ChEBI" id="CHEBI:74483"/>
        <dbReference type="ChEBI" id="CHEBI:82748"/>
        <dbReference type="EC" id="2.1.1.176"/>
    </reaction>
</comment>
<evidence type="ECO:0000256" key="2">
    <source>
        <dbReference type="ARBA" id="ARBA00004496"/>
    </source>
</evidence>
<evidence type="ECO:0000256" key="12">
    <source>
        <dbReference type="ARBA" id="ARBA00047283"/>
    </source>
</evidence>
<keyword evidence="8 13" id="KW-0949">S-adenosyl-L-methionine</keyword>
<dbReference type="InterPro" id="IPR004573">
    <property type="entry name" value="rRNA_ssu_MeTfrase_B"/>
</dbReference>
<evidence type="ECO:0000256" key="13">
    <source>
        <dbReference type="PROSITE-ProRule" id="PRU01023"/>
    </source>
</evidence>
<dbReference type="Proteomes" id="UP000070456">
    <property type="component" value="Unassembled WGS sequence"/>
</dbReference>
<dbReference type="EMBL" id="LOEE01000030">
    <property type="protein sequence ID" value="KXG75987.1"/>
    <property type="molecule type" value="Genomic_DNA"/>
</dbReference>
<evidence type="ECO:0000256" key="7">
    <source>
        <dbReference type="ARBA" id="ARBA00022679"/>
    </source>
</evidence>
<dbReference type="NCBIfam" id="TIGR00446">
    <property type="entry name" value="nop2p"/>
    <property type="match status" value="1"/>
</dbReference>
<evidence type="ECO:0000256" key="8">
    <source>
        <dbReference type="ARBA" id="ARBA00022691"/>
    </source>
</evidence>
<dbReference type="GO" id="GO:0003723">
    <property type="term" value="F:RNA binding"/>
    <property type="evidence" value="ECO:0007669"/>
    <property type="project" value="UniProtKB-UniRule"/>
</dbReference>
<dbReference type="InterPro" id="IPR049560">
    <property type="entry name" value="MeTrfase_RsmB-F_NOP2_cat"/>
</dbReference>
<dbReference type="PANTHER" id="PTHR22807">
    <property type="entry name" value="NOP2 YEAST -RELATED NOL1/NOP2/FMU SUN DOMAIN-CONTAINING"/>
    <property type="match status" value="1"/>
</dbReference>
<dbReference type="InterPro" id="IPR054728">
    <property type="entry name" value="RsmB-like_ferredoxin"/>
</dbReference>
<dbReference type="InterPro" id="IPR006027">
    <property type="entry name" value="NusB_RsmB_TIM44"/>
</dbReference>
<evidence type="ECO:0000256" key="3">
    <source>
        <dbReference type="ARBA" id="ARBA00012140"/>
    </source>
</evidence>
<dbReference type="Gene3D" id="1.10.940.10">
    <property type="entry name" value="NusB-like"/>
    <property type="match status" value="1"/>
</dbReference>
<dbReference type="STRING" id="520762.AN619_14510"/>
<dbReference type="PANTHER" id="PTHR22807:SF53">
    <property type="entry name" value="RIBOSOMAL RNA SMALL SUBUNIT METHYLTRANSFERASE B-RELATED"/>
    <property type="match status" value="1"/>
</dbReference>
<protein>
    <recommendedName>
        <fullName evidence="3">16S rRNA (cytosine(967)-C(5))-methyltransferase</fullName>
        <ecNumber evidence="3">2.1.1.176</ecNumber>
    </recommendedName>
    <alternativeName>
        <fullName evidence="10">16S rRNA m5C967 methyltransferase</fullName>
    </alternativeName>
    <alternativeName>
        <fullName evidence="11">rRNA (cytosine-C(5)-)-methyltransferase RsmB</fullName>
    </alternativeName>
</protein>
<dbReference type="InterPro" id="IPR001678">
    <property type="entry name" value="MeTrfase_RsmB-F_NOP2_dom"/>
</dbReference>
<dbReference type="OrthoDB" id="9810297at2"/>
<keyword evidence="6 13" id="KW-0489">Methyltransferase</keyword>
<organism evidence="15 16">
    <name type="scientific">Thermotalea metallivorans</name>
    <dbReference type="NCBI Taxonomy" id="520762"/>
    <lineage>
        <taxon>Bacteria</taxon>
        <taxon>Bacillati</taxon>
        <taxon>Bacillota</taxon>
        <taxon>Clostridia</taxon>
        <taxon>Peptostreptococcales</taxon>
        <taxon>Thermotaleaceae</taxon>
        <taxon>Thermotalea</taxon>
    </lineage>
</organism>
<accession>A0A140L612</accession>
<dbReference type="NCBIfam" id="NF011494">
    <property type="entry name" value="PRK14902.1"/>
    <property type="match status" value="1"/>
</dbReference>
<dbReference type="SUPFAM" id="SSF53335">
    <property type="entry name" value="S-adenosyl-L-methionine-dependent methyltransferases"/>
    <property type="match status" value="1"/>
</dbReference>
<comment type="caution">
    <text evidence="13">Lacks conserved residue(s) required for the propagation of feature annotation.</text>
</comment>
<dbReference type="AlphaFoldDB" id="A0A140L612"/>
<dbReference type="InterPro" id="IPR011023">
    <property type="entry name" value="Nop2p"/>
</dbReference>
<name>A0A140L612_9FIRM</name>
<evidence type="ECO:0000313" key="16">
    <source>
        <dbReference type="Proteomes" id="UP000070456"/>
    </source>
</evidence>
<dbReference type="InterPro" id="IPR023267">
    <property type="entry name" value="RCMT"/>
</dbReference>
<dbReference type="Pfam" id="PF01189">
    <property type="entry name" value="Methyltr_RsmB-F"/>
    <property type="match status" value="1"/>
</dbReference>
<dbReference type="PROSITE" id="PS51686">
    <property type="entry name" value="SAM_MT_RSMB_NOP"/>
    <property type="match status" value="1"/>
</dbReference>
<dbReference type="GO" id="GO:0008649">
    <property type="term" value="F:rRNA methyltransferase activity"/>
    <property type="evidence" value="ECO:0007669"/>
    <property type="project" value="InterPro"/>
</dbReference>
<feature type="binding site" evidence="13">
    <location>
        <position position="328"/>
    </location>
    <ligand>
        <name>S-adenosyl-L-methionine</name>
        <dbReference type="ChEBI" id="CHEBI:59789"/>
    </ligand>
</feature>
<dbReference type="CDD" id="cd02440">
    <property type="entry name" value="AdoMet_MTases"/>
    <property type="match status" value="1"/>
</dbReference>
<dbReference type="GO" id="GO:0005737">
    <property type="term" value="C:cytoplasm"/>
    <property type="evidence" value="ECO:0007669"/>
    <property type="project" value="UniProtKB-SubCell"/>
</dbReference>
<feature type="domain" description="SAM-dependent MTase RsmB/NOP-type" evidence="14">
    <location>
        <begin position="169"/>
        <end position="442"/>
    </location>
</feature>
<feature type="binding site" evidence="13">
    <location>
        <begin position="259"/>
        <end position="265"/>
    </location>
    <ligand>
        <name>S-adenosyl-L-methionine</name>
        <dbReference type="ChEBI" id="CHEBI:59789"/>
    </ligand>
</feature>
<dbReference type="Pfam" id="PF22458">
    <property type="entry name" value="RsmF-B_ferredox"/>
    <property type="match status" value="1"/>
</dbReference>
<dbReference type="PATRIC" id="fig|520762.4.peg.1614"/>
<dbReference type="SUPFAM" id="SSF48013">
    <property type="entry name" value="NusB-like"/>
    <property type="match status" value="1"/>
</dbReference>
<evidence type="ECO:0000259" key="14">
    <source>
        <dbReference type="PROSITE" id="PS51686"/>
    </source>
</evidence>
<dbReference type="PRINTS" id="PR02008">
    <property type="entry name" value="RCMTFAMILY"/>
</dbReference>
<dbReference type="Gene3D" id="3.40.50.150">
    <property type="entry name" value="Vaccinia Virus protein VP39"/>
    <property type="match status" value="1"/>
</dbReference>
<keyword evidence="16" id="KW-1185">Reference proteome</keyword>
<dbReference type="RefSeq" id="WP_068556079.1">
    <property type="nucleotide sequence ID" value="NZ_LOEE01000030.1"/>
</dbReference>
<comment type="function">
    <text evidence="1">Specifically methylates the cytosine at position 967 (m5C967) of 16S rRNA.</text>
</comment>
<evidence type="ECO:0000256" key="4">
    <source>
        <dbReference type="ARBA" id="ARBA00022490"/>
    </source>
</evidence>
<dbReference type="FunFam" id="3.30.70.1170:FF:000003">
    <property type="entry name" value="16S rRNA (Cytosine(967)-C(5))-methyltransferase RsmB"/>
    <property type="match status" value="1"/>
</dbReference>
<evidence type="ECO:0000256" key="11">
    <source>
        <dbReference type="ARBA" id="ARBA00031088"/>
    </source>
</evidence>
<feature type="binding site" evidence="13">
    <location>
        <position position="283"/>
    </location>
    <ligand>
        <name>S-adenosyl-L-methionine</name>
        <dbReference type="ChEBI" id="CHEBI:59789"/>
    </ligand>
</feature>
<comment type="similarity">
    <text evidence="13">Belongs to the class I-like SAM-binding methyltransferase superfamily. RsmB/NOP family.</text>
</comment>
<sequence length="444" mass="51151">MNARKYALDILIDIEENQAFSNIAIHRHLKGKPIDGRDRRFITELVYGVMENKIYLDYIIQQFSKIKGDKISIPVMNILRLGLYQITYLDKVPPSAAVNESVNLAKKIQWKAAGFVNGMLRNYLRNKNDIKLPSYEENPREYMSLAYSHPLWLVEKWQKEFGNDFTRQLLQANNQTPKLTVRTNTLKITKEELMEELKRQHVEVSHGLYVEEALCLCHTENIEELKSFQKGYFQIQDESSMLAAHVLDPQPNDIIIDVCAAPGGKTTHMAQLMKNKGRIIARDIYEHKLKLIQNTARRLGISIIETQCFNGKEVDETLVDKADRVLVDAPCSGLGIIRRKPEIKYNKGPDDFHEISNLQLRILENAGKYVKKGGFLVYSTCTISREENIGVIEKFISRNRNFAIIDMNPLIPEVLRSSEKYLQLYPHLHDVDGFFICKLRKNGA</sequence>
<dbReference type="GO" id="GO:0006355">
    <property type="term" value="P:regulation of DNA-templated transcription"/>
    <property type="evidence" value="ECO:0007669"/>
    <property type="project" value="InterPro"/>
</dbReference>
<feature type="active site" description="Nucleophile" evidence="13">
    <location>
        <position position="381"/>
    </location>
</feature>
<comment type="subcellular location">
    <subcellularLocation>
        <location evidence="2">Cytoplasm</location>
    </subcellularLocation>
</comment>
<dbReference type="EC" id="2.1.1.176" evidence="3"/>
<reference evidence="15 16" key="1">
    <citation type="submission" date="2015-12" db="EMBL/GenBank/DDBJ databases">
        <title>Draft genome sequence of the thermoanaerobe Thermotalea metallivorans, an isolate from the runoff channel of the Great Artesian Basin, Australia.</title>
        <authorList>
            <person name="Patel B.K."/>
        </authorList>
    </citation>
    <scope>NUCLEOTIDE SEQUENCE [LARGE SCALE GENOMIC DNA]</scope>
    <source>
        <strain evidence="15 16">B2-1</strain>
    </source>
</reference>
<dbReference type="InterPro" id="IPR029063">
    <property type="entry name" value="SAM-dependent_MTases_sf"/>
</dbReference>
<dbReference type="InterPro" id="IPR035926">
    <property type="entry name" value="NusB-like_sf"/>
</dbReference>